<accession>A0A6G1I8G2</accession>
<dbReference type="AlphaFoldDB" id="A0A6G1I8G2"/>
<evidence type="ECO:0000313" key="2">
    <source>
        <dbReference type="Proteomes" id="UP000799640"/>
    </source>
</evidence>
<gene>
    <name evidence="1" type="ORF">EJ06DRAFT_195031</name>
</gene>
<dbReference type="EMBL" id="ML996688">
    <property type="protein sequence ID" value="KAF2404275.1"/>
    <property type="molecule type" value="Genomic_DNA"/>
</dbReference>
<protein>
    <submittedName>
        <fullName evidence="1">Uncharacterized protein</fullName>
    </submittedName>
</protein>
<name>A0A6G1I8G2_9PEZI</name>
<dbReference type="Proteomes" id="UP000799640">
    <property type="component" value="Unassembled WGS sequence"/>
</dbReference>
<organism evidence="1 2">
    <name type="scientific">Trichodelitschia bisporula</name>
    <dbReference type="NCBI Taxonomy" id="703511"/>
    <lineage>
        <taxon>Eukaryota</taxon>
        <taxon>Fungi</taxon>
        <taxon>Dikarya</taxon>
        <taxon>Ascomycota</taxon>
        <taxon>Pezizomycotina</taxon>
        <taxon>Dothideomycetes</taxon>
        <taxon>Dothideomycetes incertae sedis</taxon>
        <taxon>Phaeotrichales</taxon>
        <taxon>Phaeotrichaceae</taxon>
        <taxon>Trichodelitschia</taxon>
    </lineage>
</organism>
<sequence>MIVGSFLLVASAAFSVLLLLHVSSWLLHSSLNSDAGDILPGAAGQLLCLWRGMRCSGGLSQLFCRAGERRHDLISWNCRLTRRWWRGIGIDERSRSKMGYMFETSLAKLGLRLRVLCPWCCAKWRAFALDYFS</sequence>
<proteinExistence type="predicted"/>
<evidence type="ECO:0000313" key="1">
    <source>
        <dbReference type="EMBL" id="KAF2404275.1"/>
    </source>
</evidence>
<keyword evidence="2" id="KW-1185">Reference proteome</keyword>
<reference evidence="1" key="1">
    <citation type="journal article" date="2020" name="Stud. Mycol.">
        <title>101 Dothideomycetes genomes: a test case for predicting lifestyles and emergence of pathogens.</title>
        <authorList>
            <person name="Haridas S."/>
            <person name="Albert R."/>
            <person name="Binder M."/>
            <person name="Bloem J."/>
            <person name="Labutti K."/>
            <person name="Salamov A."/>
            <person name="Andreopoulos B."/>
            <person name="Baker S."/>
            <person name="Barry K."/>
            <person name="Bills G."/>
            <person name="Bluhm B."/>
            <person name="Cannon C."/>
            <person name="Castanera R."/>
            <person name="Culley D."/>
            <person name="Daum C."/>
            <person name="Ezra D."/>
            <person name="Gonzalez J."/>
            <person name="Henrissat B."/>
            <person name="Kuo A."/>
            <person name="Liang C."/>
            <person name="Lipzen A."/>
            <person name="Lutzoni F."/>
            <person name="Magnuson J."/>
            <person name="Mondo S."/>
            <person name="Nolan M."/>
            <person name="Ohm R."/>
            <person name="Pangilinan J."/>
            <person name="Park H.-J."/>
            <person name="Ramirez L."/>
            <person name="Alfaro M."/>
            <person name="Sun H."/>
            <person name="Tritt A."/>
            <person name="Yoshinaga Y."/>
            <person name="Zwiers L.-H."/>
            <person name="Turgeon B."/>
            <person name="Goodwin S."/>
            <person name="Spatafora J."/>
            <person name="Crous P."/>
            <person name="Grigoriev I."/>
        </authorList>
    </citation>
    <scope>NUCLEOTIDE SEQUENCE</scope>
    <source>
        <strain evidence="1">CBS 262.69</strain>
    </source>
</reference>